<dbReference type="InterPro" id="IPR001841">
    <property type="entry name" value="Znf_RING"/>
</dbReference>
<comment type="caution">
    <text evidence="9">The sequence shown here is derived from an EMBL/GenBank/DDBJ whole genome shotgun (WGS) entry which is preliminary data.</text>
</comment>
<dbReference type="InterPro" id="IPR012677">
    <property type="entry name" value="Nucleotide-bd_a/b_plait_sf"/>
</dbReference>
<evidence type="ECO:0000256" key="6">
    <source>
        <dbReference type="SAM" id="Coils"/>
    </source>
</evidence>
<dbReference type="EMBL" id="JAXCGZ010010262">
    <property type="protein sequence ID" value="KAK7075678.1"/>
    <property type="molecule type" value="Genomic_DNA"/>
</dbReference>
<keyword evidence="3 5" id="KW-0694">RNA-binding</keyword>
<dbReference type="Pfam" id="PF24905">
    <property type="entry name" value="TTC3_9th"/>
    <property type="match status" value="1"/>
</dbReference>
<evidence type="ECO:0000313" key="10">
    <source>
        <dbReference type="Proteomes" id="UP001381693"/>
    </source>
</evidence>
<feature type="domain" description="RRM" evidence="8">
    <location>
        <begin position="356"/>
        <end position="437"/>
    </location>
</feature>
<keyword evidence="10" id="KW-1185">Reference proteome</keyword>
<dbReference type="Proteomes" id="UP001381693">
    <property type="component" value="Unassembled WGS sequence"/>
</dbReference>
<evidence type="ECO:0000256" key="2">
    <source>
        <dbReference type="ARBA" id="ARBA00022833"/>
    </source>
</evidence>
<dbReference type="InterPro" id="IPR056872">
    <property type="entry name" value="TTC3/DZIP3-like_helical"/>
</dbReference>
<proteinExistence type="predicted"/>
<dbReference type="GO" id="GO:0003723">
    <property type="term" value="F:RNA binding"/>
    <property type="evidence" value="ECO:0007669"/>
    <property type="project" value="UniProtKB-UniRule"/>
</dbReference>
<evidence type="ECO:0000256" key="5">
    <source>
        <dbReference type="PROSITE-ProRule" id="PRU00176"/>
    </source>
</evidence>
<accession>A0AAN8X723</accession>
<evidence type="ECO:0000256" key="4">
    <source>
        <dbReference type="PROSITE-ProRule" id="PRU00175"/>
    </source>
</evidence>
<reference evidence="9 10" key="1">
    <citation type="submission" date="2023-11" db="EMBL/GenBank/DDBJ databases">
        <title>Halocaridina rubra genome assembly.</title>
        <authorList>
            <person name="Smith C."/>
        </authorList>
    </citation>
    <scope>NUCLEOTIDE SEQUENCE [LARGE SCALE GENOMIC DNA]</scope>
    <source>
        <strain evidence="9">EP-1</strain>
        <tissue evidence="9">Whole</tissue>
    </source>
</reference>
<dbReference type="Gene3D" id="3.30.70.330">
    <property type="match status" value="1"/>
</dbReference>
<dbReference type="Pfam" id="PF00076">
    <property type="entry name" value="RRM_1"/>
    <property type="match status" value="1"/>
</dbReference>
<keyword evidence="6" id="KW-0175">Coiled coil</keyword>
<feature type="domain" description="RING-type" evidence="7">
    <location>
        <begin position="652"/>
        <end position="692"/>
    </location>
</feature>
<keyword evidence="1 4" id="KW-0863">Zinc-finger</keyword>
<dbReference type="Pfam" id="PF24525">
    <property type="entry name" value="TTC3"/>
    <property type="match status" value="1"/>
</dbReference>
<evidence type="ECO:0000259" key="7">
    <source>
        <dbReference type="PROSITE" id="PS50089"/>
    </source>
</evidence>
<evidence type="ECO:0000259" key="8">
    <source>
        <dbReference type="PROSITE" id="PS50102"/>
    </source>
</evidence>
<dbReference type="SUPFAM" id="SSF57850">
    <property type="entry name" value="RING/U-box"/>
    <property type="match status" value="1"/>
</dbReference>
<dbReference type="PROSITE" id="PS50102">
    <property type="entry name" value="RRM"/>
    <property type="match status" value="1"/>
</dbReference>
<evidence type="ECO:0000256" key="3">
    <source>
        <dbReference type="ARBA" id="ARBA00022884"/>
    </source>
</evidence>
<dbReference type="InterPro" id="IPR056870">
    <property type="entry name" value="TTC3/DZIP3/RBM44-like_helical"/>
</dbReference>
<dbReference type="InterPro" id="IPR000504">
    <property type="entry name" value="RRM_dom"/>
</dbReference>
<dbReference type="InterPro" id="IPR035979">
    <property type="entry name" value="RBD_domain_sf"/>
</dbReference>
<dbReference type="Pfam" id="PF13639">
    <property type="entry name" value="zf-RING_2"/>
    <property type="match status" value="1"/>
</dbReference>
<gene>
    <name evidence="9" type="ORF">SK128_007111</name>
</gene>
<dbReference type="PANTHER" id="PTHR17550">
    <property type="entry name" value="E3 UBIQUITIN-PROTEIN LIGASE TTC3"/>
    <property type="match status" value="1"/>
</dbReference>
<protein>
    <submittedName>
        <fullName evidence="9">Uncharacterized protein</fullName>
    </submittedName>
</protein>
<feature type="coiled-coil region" evidence="6">
    <location>
        <begin position="3"/>
        <end position="136"/>
    </location>
</feature>
<evidence type="ECO:0000256" key="1">
    <source>
        <dbReference type="ARBA" id="ARBA00022771"/>
    </source>
</evidence>
<dbReference type="InterPro" id="IPR013083">
    <property type="entry name" value="Znf_RING/FYVE/PHD"/>
</dbReference>
<dbReference type="PROSITE" id="PS50089">
    <property type="entry name" value="ZF_RING_2"/>
    <property type="match status" value="1"/>
</dbReference>
<organism evidence="9 10">
    <name type="scientific">Halocaridina rubra</name>
    <name type="common">Hawaiian red shrimp</name>
    <dbReference type="NCBI Taxonomy" id="373956"/>
    <lineage>
        <taxon>Eukaryota</taxon>
        <taxon>Metazoa</taxon>
        <taxon>Ecdysozoa</taxon>
        <taxon>Arthropoda</taxon>
        <taxon>Crustacea</taxon>
        <taxon>Multicrustacea</taxon>
        <taxon>Malacostraca</taxon>
        <taxon>Eumalacostraca</taxon>
        <taxon>Eucarida</taxon>
        <taxon>Decapoda</taxon>
        <taxon>Pleocyemata</taxon>
        <taxon>Caridea</taxon>
        <taxon>Atyoidea</taxon>
        <taxon>Atyidae</taxon>
        <taxon>Halocaridina</taxon>
    </lineage>
</organism>
<dbReference type="SMART" id="SM00184">
    <property type="entry name" value="RING"/>
    <property type="match status" value="1"/>
</dbReference>
<dbReference type="SUPFAM" id="SSF54928">
    <property type="entry name" value="RNA-binding domain, RBD"/>
    <property type="match status" value="1"/>
</dbReference>
<dbReference type="PANTHER" id="PTHR17550:SF4">
    <property type="entry name" value="E3 UBIQUITIN-PROTEIN LIGASE TTC3"/>
    <property type="match status" value="1"/>
</dbReference>
<dbReference type="AlphaFoldDB" id="A0AAN8X723"/>
<evidence type="ECO:0000313" key="9">
    <source>
        <dbReference type="EMBL" id="KAK7075678.1"/>
    </source>
</evidence>
<dbReference type="SMART" id="SM00360">
    <property type="entry name" value="RRM"/>
    <property type="match status" value="1"/>
</dbReference>
<keyword evidence="1 4" id="KW-0479">Metal-binding</keyword>
<name>A0AAN8X723_HALRR</name>
<keyword evidence="2" id="KW-0862">Zinc</keyword>
<dbReference type="CDD" id="cd16454">
    <property type="entry name" value="RING-H2_PA-TM-RING"/>
    <property type="match status" value="1"/>
</dbReference>
<sequence length="706" mass="77388">EITESLQGEIEVVRQDLNMLTEQNQKLNDKLIQVKSSTSIEISSLKTKVEELLKEKKDLEADKQSLASSRENDARKFKTEMSRMQEEVKSFQSRHSSLELKFERSVDHINEVEAKLVEEQEASTLLREEVNNLRESLTSSSRRAHEAEVKYLCTKKDLVEIQFTKTIDRLTTEVHRMRQLLVHASDESVPDRATLSRSIIAWDDSIKSLQDQNRTFTENGKKLLNMVNQGRPLNALPPGDLGIPCIPEINVSQLLCIASNPAKPSTVDMVPGVSRNALHHPLLLPDTIVNGLKPVGMEALPPIPHNPPGIHQSAFSPGAVPKSSPVTTLSPIAANHDTKNVKATDGTVPQKFPDSHKLFVGKIPWDYSEHDVKNLFRELIGEVVGVTMYDQGFTPDGKAVPKYGFVTFRNADDRDKALNYGPIMVGNHALNVEAKKPNKPTSLAVGSPSNVALSDAASLLSNNASAYGLSDISLNTTLEANKTIVRTLSTPSLTQPSTPLTTKPKLQNLTTNNSVGAIGTLPPKLVRPLPRQPVTIGKSATPPIASTKEDSVANTSSYKRLIEVCKQRVGKEYTSPEVCSALREVRMKNNNSLSGLSVDMIVERVKQQIRARKPGAGPATVAPWAGLTQGSGSCGPDWQGPGSGEIPLEEQCSICLEALITSTTVQLQCQHVFHEKCISGWLKRQSNCPNCRTFALMADEYPSLTH</sequence>
<feature type="non-terminal residue" evidence="9">
    <location>
        <position position="1"/>
    </location>
</feature>
<dbReference type="GO" id="GO:0008270">
    <property type="term" value="F:zinc ion binding"/>
    <property type="evidence" value="ECO:0007669"/>
    <property type="project" value="UniProtKB-KW"/>
</dbReference>
<dbReference type="Gene3D" id="3.30.40.10">
    <property type="entry name" value="Zinc/RING finger domain, C3HC4 (zinc finger)"/>
    <property type="match status" value="1"/>
</dbReference>